<dbReference type="PROSITE" id="PS00237">
    <property type="entry name" value="G_PROTEIN_RECEP_F1_1"/>
    <property type="match status" value="1"/>
</dbReference>
<dbReference type="WBParaSite" id="BXY_0751300.1">
    <property type="protein sequence ID" value="BXY_0751300.1"/>
    <property type="gene ID" value="BXY_0751300"/>
</dbReference>
<dbReference type="Pfam" id="PF00001">
    <property type="entry name" value="7tm_1"/>
    <property type="match status" value="1"/>
</dbReference>
<evidence type="ECO:0000256" key="4">
    <source>
        <dbReference type="ARBA" id="ARBA00022989"/>
    </source>
</evidence>
<feature type="transmembrane region" description="Helical" evidence="10">
    <location>
        <begin position="71"/>
        <end position="102"/>
    </location>
</feature>
<dbReference type="Proteomes" id="UP000095284">
    <property type="component" value="Unplaced"/>
</dbReference>
<accession>A0A1I7S3D2</accession>
<feature type="transmembrane region" description="Helical" evidence="10">
    <location>
        <begin position="204"/>
        <end position="233"/>
    </location>
</feature>
<gene>
    <name evidence="12" type="ORF">BXYJ_LOCUS9320</name>
</gene>
<dbReference type="Proteomes" id="UP000659654">
    <property type="component" value="Unassembled WGS sequence"/>
</dbReference>
<dbReference type="OrthoDB" id="6076970at2759"/>
<dbReference type="AlphaFoldDB" id="A0A1I7S3D2"/>
<evidence type="ECO:0000313" key="12">
    <source>
        <dbReference type="EMBL" id="CAD5226775.1"/>
    </source>
</evidence>
<dbReference type="InterPro" id="IPR000276">
    <property type="entry name" value="GPCR_Rhodpsn"/>
</dbReference>
<evidence type="ECO:0000256" key="8">
    <source>
        <dbReference type="ARBA" id="ARBA00023224"/>
    </source>
</evidence>
<feature type="domain" description="G-protein coupled receptors family 1 profile" evidence="11">
    <location>
        <begin position="41"/>
        <end position="321"/>
    </location>
</feature>
<evidence type="ECO:0000256" key="7">
    <source>
        <dbReference type="ARBA" id="ARBA00023170"/>
    </source>
</evidence>
<dbReference type="Gene3D" id="1.20.1070.10">
    <property type="entry name" value="Rhodopsin 7-helix transmembrane proteins"/>
    <property type="match status" value="1"/>
</dbReference>
<sequence length="398" mass="45302">MVKGLNQSGTLEAYPSLKEPDPGIFVIAGIFLVCFVVGVCGNASTLTIILDMGTPKKTKKLRETPQDSFRVYVASLCIVDTLMLLSLPSTIVDSLIGFWIFGTAVCKFHHFCGSVGRIASTLVITSMSIDRYLVVVSPQKLNQRSRRTTLIIMMLLFASASLLLLPLLIFAKAQKVLLFESETKDGHPVQIRIFKCLDNMPTNLLFWFTGSTFFFGYFCPIIVITFFNILLLVKLRSHQQKMSTKSIIPMRRVTIYIMSIALFYFLCWTPYWMSVLYVSYVDLFESRTIKTLTNKSEHIMFLVYCAHIFPYINTALNWLLYGRLARNLRGNRAENTQAASNGGTSLIKNGEYESNSKRAHDHNKTLKFDNNNLDPKLIHPLTKNCEDFSLDYRESEYT</sequence>
<feature type="transmembrane region" description="Helical" evidence="10">
    <location>
        <begin position="24"/>
        <end position="50"/>
    </location>
</feature>
<dbReference type="CDD" id="cd00637">
    <property type="entry name" value="7tm_classA_rhodopsin-like"/>
    <property type="match status" value="1"/>
</dbReference>
<dbReference type="InterPro" id="IPR017452">
    <property type="entry name" value="GPCR_Rhodpsn_7TM"/>
</dbReference>
<evidence type="ECO:0000256" key="5">
    <source>
        <dbReference type="ARBA" id="ARBA00023040"/>
    </source>
</evidence>
<dbReference type="EMBL" id="CAJFDI010000004">
    <property type="protein sequence ID" value="CAD5226775.1"/>
    <property type="molecule type" value="Genomic_DNA"/>
</dbReference>
<dbReference type="GO" id="GO:0005886">
    <property type="term" value="C:plasma membrane"/>
    <property type="evidence" value="ECO:0007669"/>
    <property type="project" value="UniProtKB-SubCell"/>
</dbReference>
<evidence type="ECO:0000256" key="10">
    <source>
        <dbReference type="SAM" id="Phobius"/>
    </source>
</evidence>
<keyword evidence="4 10" id="KW-1133">Transmembrane helix</keyword>
<comment type="similarity">
    <text evidence="9">Belongs to the G-protein coupled receptor 1 family.</text>
</comment>
<evidence type="ECO:0000256" key="6">
    <source>
        <dbReference type="ARBA" id="ARBA00023136"/>
    </source>
</evidence>
<keyword evidence="8 9" id="KW-0807">Transducer</keyword>
<dbReference type="EMBL" id="CAJFCV020000004">
    <property type="protein sequence ID" value="CAG9116226.1"/>
    <property type="molecule type" value="Genomic_DNA"/>
</dbReference>
<keyword evidence="3 9" id="KW-0812">Transmembrane</keyword>
<evidence type="ECO:0000256" key="9">
    <source>
        <dbReference type="RuleBase" id="RU000688"/>
    </source>
</evidence>
<dbReference type="GO" id="GO:0043005">
    <property type="term" value="C:neuron projection"/>
    <property type="evidence" value="ECO:0007669"/>
    <property type="project" value="TreeGrafter"/>
</dbReference>
<dbReference type="PANTHER" id="PTHR24229:SF82">
    <property type="entry name" value="G-PROTEIN COUPLED RECEPTORS FAMILY 1 PROFILE DOMAIN-CONTAINING PROTEIN"/>
    <property type="match status" value="1"/>
</dbReference>
<dbReference type="PRINTS" id="PR00237">
    <property type="entry name" value="GPCRRHODOPSN"/>
</dbReference>
<evidence type="ECO:0000259" key="11">
    <source>
        <dbReference type="PROSITE" id="PS50262"/>
    </source>
</evidence>
<keyword evidence="14" id="KW-1185">Reference proteome</keyword>
<evidence type="ECO:0000256" key="2">
    <source>
        <dbReference type="ARBA" id="ARBA00022475"/>
    </source>
</evidence>
<keyword evidence="2" id="KW-1003">Cell membrane</keyword>
<dbReference type="PROSITE" id="PS50262">
    <property type="entry name" value="G_PROTEIN_RECEP_F1_2"/>
    <property type="match status" value="1"/>
</dbReference>
<evidence type="ECO:0000313" key="14">
    <source>
        <dbReference type="Proteomes" id="UP000659654"/>
    </source>
</evidence>
<dbReference type="SMR" id="A0A1I7S3D2"/>
<keyword evidence="6 10" id="KW-0472">Membrane</keyword>
<evidence type="ECO:0000313" key="15">
    <source>
        <dbReference type="WBParaSite" id="BXY_0751300.1"/>
    </source>
</evidence>
<dbReference type="Proteomes" id="UP000582659">
    <property type="component" value="Unassembled WGS sequence"/>
</dbReference>
<dbReference type="GO" id="GO:0042277">
    <property type="term" value="F:peptide binding"/>
    <property type="evidence" value="ECO:0007669"/>
    <property type="project" value="TreeGrafter"/>
</dbReference>
<comment type="subcellular location">
    <subcellularLocation>
        <location evidence="1">Cell membrane</location>
        <topology evidence="1">Multi-pass membrane protein</topology>
    </subcellularLocation>
</comment>
<dbReference type="SUPFAM" id="SSF81321">
    <property type="entry name" value="Family A G protein-coupled receptor-like"/>
    <property type="match status" value="1"/>
</dbReference>
<protein>
    <submittedName>
        <fullName evidence="12">(pine wood nematode) hypothetical protein</fullName>
    </submittedName>
    <submittedName>
        <fullName evidence="15">G_PROTEIN_RECEP_F1_2 domain-containing protein</fullName>
    </submittedName>
</protein>
<reference evidence="15" key="1">
    <citation type="submission" date="2016-11" db="UniProtKB">
        <authorList>
            <consortium name="WormBaseParasite"/>
        </authorList>
    </citation>
    <scope>IDENTIFICATION</scope>
</reference>
<dbReference type="PANTHER" id="PTHR24229">
    <property type="entry name" value="NEUROPEPTIDES RECEPTOR"/>
    <property type="match status" value="1"/>
</dbReference>
<organism evidence="13 15">
    <name type="scientific">Bursaphelenchus xylophilus</name>
    <name type="common">Pinewood nematode worm</name>
    <name type="synonym">Aphelenchoides xylophilus</name>
    <dbReference type="NCBI Taxonomy" id="6326"/>
    <lineage>
        <taxon>Eukaryota</taxon>
        <taxon>Metazoa</taxon>
        <taxon>Ecdysozoa</taxon>
        <taxon>Nematoda</taxon>
        <taxon>Chromadorea</taxon>
        <taxon>Rhabditida</taxon>
        <taxon>Tylenchina</taxon>
        <taxon>Tylenchomorpha</taxon>
        <taxon>Aphelenchoidea</taxon>
        <taxon>Aphelenchoididae</taxon>
        <taxon>Bursaphelenchus</taxon>
    </lineage>
</organism>
<evidence type="ECO:0000256" key="3">
    <source>
        <dbReference type="ARBA" id="ARBA00022692"/>
    </source>
</evidence>
<dbReference type="eggNOG" id="KOG3656">
    <property type="taxonomic scope" value="Eukaryota"/>
</dbReference>
<keyword evidence="5 9" id="KW-0297">G-protein coupled receptor</keyword>
<feature type="transmembrane region" description="Helical" evidence="10">
    <location>
        <begin position="108"/>
        <end position="129"/>
    </location>
</feature>
<reference evidence="12" key="2">
    <citation type="submission" date="2020-09" db="EMBL/GenBank/DDBJ databases">
        <authorList>
            <person name="Kikuchi T."/>
        </authorList>
    </citation>
    <scope>NUCLEOTIDE SEQUENCE</scope>
    <source>
        <strain evidence="12">Ka4C1</strain>
    </source>
</reference>
<feature type="transmembrane region" description="Helical" evidence="10">
    <location>
        <begin position="299"/>
        <end position="321"/>
    </location>
</feature>
<dbReference type="GO" id="GO:0004930">
    <property type="term" value="F:G protein-coupled receptor activity"/>
    <property type="evidence" value="ECO:0007669"/>
    <property type="project" value="UniProtKB-KW"/>
</dbReference>
<proteinExistence type="inferred from homology"/>
<evidence type="ECO:0000313" key="13">
    <source>
        <dbReference type="Proteomes" id="UP000095284"/>
    </source>
</evidence>
<name>A0A1I7S3D2_BURXY</name>
<evidence type="ECO:0000256" key="1">
    <source>
        <dbReference type="ARBA" id="ARBA00004651"/>
    </source>
</evidence>
<feature type="transmembrane region" description="Helical" evidence="10">
    <location>
        <begin position="253"/>
        <end position="279"/>
    </location>
</feature>
<feature type="transmembrane region" description="Helical" evidence="10">
    <location>
        <begin position="150"/>
        <end position="171"/>
    </location>
</feature>
<keyword evidence="7 9" id="KW-0675">Receptor</keyword>